<organism evidence="2 3">
    <name type="scientific">Stylosanthes scabra</name>
    <dbReference type="NCBI Taxonomy" id="79078"/>
    <lineage>
        <taxon>Eukaryota</taxon>
        <taxon>Viridiplantae</taxon>
        <taxon>Streptophyta</taxon>
        <taxon>Embryophyta</taxon>
        <taxon>Tracheophyta</taxon>
        <taxon>Spermatophyta</taxon>
        <taxon>Magnoliopsida</taxon>
        <taxon>eudicotyledons</taxon>
        <taxon>Gunneridae</taxon>
        <taxon>Pentapetalae</taxon>
        <taxon>rosids</taxon>
        <taxon>fabids</taxon>
        <taxon>Fabales</taxon>
        <taxon>Fabaceae</taxon>
        <taxon>Papilionoideae</taxon>
        <taxon>50 kb inversion clade</taxon>
        <taxon>dalbergioids sensu lato</taxon>
        <taxon>Dalbergieae</taxon>
        <taxon>Pterocarpus clade</taxon>
        <taxon>Stylosanthes</taxon>
    </lineage>
</organism>
<dbReference type="Proteomes" id="UP001341840">
    <property type="component" value="Unassembled WGS sequence"/>
</dbReference>
<evidence type="ECO:0000256" key="1">
    <source>
        <dbReference type="SAM" id="MobiDB-lite"/>
    </source>
</evidence>
<keyword evidence="3" id="KW-1185">Reference proteome</keyword>
<dbReference type="EMBL" id="JASCZI010090645">
    <property type="protein sequence ID" value="MED6143901.1"/>
    <property type="molecule type" value="Genomic_DNA"/>
</dbReference>
<sequence>MEDAARAFRVRYGALWSACLSMCYSAASSRETYEDALEGIALMCSKFEGMHENPGRAGGGQQQQNRVDVGNPRIIRSKGAPRCSTNANNARKCRRCLGFGHDRRNCPDYQVQGAEEEEEDDEDAGEQELELLAL</sequence>
<feature type="region of interest" description="Disordered" evidence="1">
    <location>
        <begin position="112"/>
        <end position="134"/>
    </location>
</feature>
<comment type="caution">
    <text evidence="2">The sequence shown here is derived from an EMBL/GenBank/DDBJ whole genome shotgun (WGS) entry which is preliminary data.</text>
</comment>
<protein>
    <recommendedName>
        <fullName evidence="4">CCHC-type domain-containing protein</fullName>
    </recommendedName>
</protein>
<reference evidence="2 3" key="1">
    <citation type="journal article" date="2023" name="Plants (Basel)">
        <title>Bridging the Gap: Combining Genomics and Transcriptomics Approaches to Understand Stylosanthes scabra, an Orphan Legume from the Brazilian Caatinga.</title>
        <authorList>
            <person name="Ferreira-Neto J.R.C."/>
            <person name="da Silva M.D."/>
            <person name="Binneck E."/>
            <person name="de Melo N.F."/>
            <person name="da Silva R.H."/>
            <person name="de Melo A.L.T.M."/>
            <person name="Pandolfi V."/>
            <person name="Bustamante F.O."/>
            <person name="Brasileiro-Vidal A.C."/>
            <person name="Benko-Iseppon A.M."/>
        </authorList>
    </citation>
    <scope>NUCLEOTIDE SEQUENCE [LARGE SCALE GENOMIC DNA]</scope>
    <source>
        <tissue evidence="2">Leaves</tissue>
    </source>
</reference>
<name>A0ABU6T578_9FABA</name>
<gene>
    <name evidence="2" type="ORF">PIB30_010258</name>
</gene>
<evidence type="ECO:0000313" key="3">
    <source>
        <dbReference type="Proteomes" id="UP001341840"/>
    </source>
</evidence>
<evidence type="ECO:0000313" key="2">
    <source>
        <dbReference type="EMBL" id="MED6143901.1"/>
    </source>
</evidence>
<feature type="compositionally biased region" description="Acidic residues" evidence="1">
    <location>
        <begin position="114"/>
        <end position="134"/>
    </location>
</feature>
<accession>A0ABU6T578</accession>
<proteinExistence type="predicted"/>
<evidence type="ECO:0008006" key="4">
    <source>
        <dbReference type="Google" id="ProtNLM"/>
    </source>
</evidence>